<gene>
    <name evidence="2" type="ORF">KMZ93_18595</name>
</gene>
<organism evidence="2 3">
    <name type="scientific">Bradyrhizobium sediminis</name>
    <dbReference type="NCBI Taxonomy" id="2840469"/>
    <lineage>
        <taxon>Bacteria</taxon>
        <taxon>Pseudomonadati</taxon>
        <taxon>Pseudomonadota</taxon>
        <taxon>Alphaproteobacteria</taxon>
        <taxon>Hyphomicrobiales</taxon>
        <taxon>Nitrobacteraceae</taxon>
        <taxon>Bradyrhizobium</taxon>
    </lineage>
</organism>
<dbReference type="InterPro" id="IPR010982">
    <property type="entry name" value="Lambda_DNA-bd_dom_sf"/>
</dbReference>
<dbReference type="PROSITE" id="PS50943">
    <property type="entry name" value="HTH_CROC1"/>
    <property type="match status" value="1"/>
</dbReference>
<dbReference type="Pfam" id="PF13560">
    <property type="entry name" value="HTH_31"/>
    <property type="match status" value="1"/>
</dbReference>
<evidence type="ECO:0000313" key="3">
    <source>
        <dbReference type="Proteomes" id="UP000676951"/>
    </source>
</evidence>
<dbReference type="AlphaFoldDB" id="A0A975NWQ5"/>
<dbReference type="SMART" id="SM00530">
    <property type="entry name" value="HTH_XRE"/>
    <property type="match status" value="1"/>
</dbReference>
<sequence>MANRVFPALLKYWRGRSGLSQLDLALAANVSSRHLSYLETGRAQPSESMVLRLMAALNVPLRHRNDALIAAGFAVHFPEAALEALADAVQSAISRMLQQQEPFPMTVLAADYRILQYNAAAQRVFGQFMAEPRLLAAQPLDMFALILDPALGKPFVREWSKVARHMLMRLQREVSRTGDVRLASLLDRAMRYPEVESSWRYPDDNAETYSTLEVWLQRGDLTLGFMTTLTAFSAPGNVLLDELRLESYFPLNAETRVACERLASDQSIQPLAPARDARSGPLA</sequence>
<dbReference type="EMBL" id="CP076136">
    <property type="protein sequence ID" value="QWG21984.1"/>
    <property type="molecule type" value="Genomic_DNA"/>
</dbReference>
<dbReference type="InterPro" id="IPR041413">
    <property type="entry name" value="MLTR_LBD"/>
</dbReference>
<dbReference type="Proteomes" id="UP000676951">
    <property type="component" value="Chromosome"/>
</dbReference>
<accession>A0A975NWQ5</accession>
<evidence type="ECO:0000313" key="2">
    <source>
        <dbReference type="EMBL" id="QWG21984.1"/>
    </source>
</evidence>
<dbReference type="Gene3D" id="1.10.260.40">
    <property type="entry name" value="lambda repressor-like DNA-binding domains"/>
    <property type="match status" value="1"/>
</dbReference>
<dbReference type="Gene3D" id="3.30.450.180">
    <property type="match status" value="1"/>
</dbReference>
<evidence type="ECO:0000259" key="1">
    <source>
        <dbReference type="PROSITE" id="PS50943"/>
    </source>
</evidence>
<dbReference type="SUPFAM" id="SSF47413">
    <property type="entry name" value="lambda repressor-like DNA-binding domains"/>
    <property type="match status" value="1"/>
</dbReference>
<protein>
    <submittedName>
        <fullName evidence="2">Helix-turn-helix transcriptional regulator</fullName>
    </submittedName>
</protein>
<name>A0A975NWQ5_9BRAD</name>
<dbReference type="InterPro" id="IPR001387">
    <property type="entry name" value="Cro/C1-type_HTH"/>
</dbReference>
<dbReference type="CDD" id="cd00093">
    <property type="entry name" value="HTH_XRE"/>
    <property type="match status" value="1"/>
</dbReference>
<reference evidence="2 3" key="1">
    <citation type="submission" date="2021-06" db="EMBL/GenBank/DDBJ databases">
        <title>Bradyrhizobium sp. S2-11-4 Genome sequencing.</title>
        <authorList>
            <person name="Jin L."/>
        </authorList>
    </citation>
    <scope>NUCLEOTIDE SEQUENCE [LARGE SCALE GENOMIC DNA]</scope>
    <source>
        <strain evidence="2 3">S2-11-4</strain>
    </source>
</reference>
<feature type="domain" description="HTH cro/C1-type" evidence="1">
    <location>
        <begin position="10"/>
        <end position="64"/>
    </location>
</feature>
<dbReference type="Pfam" id="PF17765">
    <property type="entry name" value="MLTR_LBD"/>
    <property type="match status" value="1"/>
</dbReference>
<dbReference type="PANTHER" id="PTHR35010">
    <property type="entry name" value="BLL4672 PROTEIN-RELATED"/>
    <property type="match status" value="1"/>
</dbReference>
<proteinExistence type="predicted"/>
<dbReference type="RefSeq" id="WP_215602753.1">
    <property type="nucleotide sequence ID" value="NZ_CP076136.1"/>
</dbReference>
<dbReference type="PANTHER" id="PTHR35010:SF4">
    <property type="entry name" value="BLL5781 PROTEIN"/>
    <property type="match status" value="1"/>
</dbReference>
<keyword evidence="3" id="KW-1185">Reference proteome</keyword>
<dbReference type="GO" id="GO:0003677">
    <property type="term" value="F:DNA binding"/>
    <property type="evidence" value="ECO:0007669"/>
    <property type="project" value="InterPro"/>
</dbReference>